<dbReference type="SUPFAM" id="SSF56796">
    <property type="entry name" value="Dehydroquinate synthase-like"/>
    <property type="match status" value="1"/>
</dbReference>
<evidence type="ECO:0000256" key="2">
    <source>
        <dbReference type="ARBA" id="ARBA00023002"/>
    </source>
</evidence>
<proteinExistence type="inferred from homology"/>
<accession>A0ABP8J587</accession>
<dbReference type="Gene3D" id="1.20.1090.10">
    <property type="entry name" value="Dehydroquinate synthase-like - alpha domain"/>
    <property type="match status" value="1"/>
</dbReference>
<feature type="domain" description="Fe-containing alcohol dehydrogenase-like C-terminal" evidence="5">
    <location>
        <begin position="188"/>
        <end position="390"/>
    </location>
</feature>
<evidence type="ECO:0000313" key="7">
    <source>
        <dbReference type="Proteomes" id="UP001500635"/>
    </source>
</evidence>
<evidence type="ECO:0000256" key="1">
    <source>
        <dbReference type="ARBA" id="ARBA00007358"/>
    </source>
</evidence>
<dbReference type="Proteomes" id="UP001500635">
    <property type="component" value="Unassembled WGS sequence"/>
</dbReference>
<comment type="caution">
    <text evidence="6">The sequence shown here is derived from an EMBL/GenBank/DDBJ whole genome shotgun (WGS) entry which is preliminary data.</text>
</comment>
<dbReference type="Pfam" id="PF25137">
    <property type="entry name" value="ADH_Fe_C"/>
    <property type="match status" value="1"/>
</dbReference>
<dbReference type="Pfam" id="PF00465">
    <property type="entry name" value="Fe-ADH"/>
    <property type="match status" value="1"/>
</dbReference>
<dbReference type="InterPro" id="IPR056798">
    <property type="entry name" value="ADH_Fe_C"/>
</dbReference>
<sequence>MSQLGVLRLPRTIDFGVLARHTLTLAVTSYGDRALIVVDPFLATTAEFEDAVSRLRDVGVGVEIQSGIEPELPVETLHSAADSAKKFGPDVIVGWGGGSALDAAKLIALLAAHGGTLLEYYGENRVPGPVVPLIAVPTTAGTGSEATPVAVVADSNKALKIGVSSPHLIPSVAIVDPELTIGAPPKVTAYSGIDALVHAVESYTARSLDVNLAETMPVSVGQNRLSDPLSLEAARLIGPALETAVARPGDIEARTAMARGSLLAGMAFGSTGVHLSHAIQYPLGALTHTPHGLGTGMMLPYVMEVCAPVVPDRLAEIGEALGVGADGAEAINRVAEIGERIGLPRKLSEIGIQASDLPQIAELTLESRRLTNIAPLPVDLALIARILEAAFEGDRTLLRS</sequence>
<protein>
    <submittedName>
        <fullName evidence="6">Iron-containing alcohol dehydrogenase</fullName>
    </submittedName>
</protein>
<dbReference type="Gene3D" id="3.40.50.1970">
    <property type="match status" value="1"/>
</dbReference>
<dbReference type="RefSeq" id="WP_344990670.1">
    <property type="nucleotide sequence ID" value="NZ_BAABFR010000006.1"/>
</dbReference>
<keyword evidence="2" id="KW-0560">Oxidoreductase</keyword>
<feature type="domain" description="Alcohol dehydrogenase iron-type/glycerol dehydrogenase GldA" evidence="4">
    <location>
        <begin position="10"/>
        <end position="177"/>
    </location>
</feature>
<evidence type="ECO:0000259" key="4">
    <source>
        <dbReference type="Pfam" id="PF00465"/>
    </source>
</evidence>
<dbReference type="PROSITE" id="PS00913">
    <property type="entry name" value="ADH_IRON_1"/>
    <property type="match status" value="1"/>
</dbReference>
<evidence type="ECO:0000256" key="3">
    <source>
        <dbReference type="ARBA" id="ARBA00023027"/>
    </source>
</evidence>
<organism evidence="6 7">
    <name type="scientific">Tsukamurella soli</name>
    <dbReference type="NCBI Taxonomy" id="644556"/>
    <lineage>
        <taxon>Bacteria</taxon>
        <taxon>Bacillati</taxon>
        <taxon>Actinomycetota</taxon>
        <taxon>Actinomycetes</taxon>
        <taxon>Mycobacteriales</taxon>
        <taxon>Tsukamurellaceae</taxon>
        <taxon>Tsukamurella</taxon>
    </lineage>
</organism>
<gene>
    <name evidence="6" type="ORF">GCM10023147_06180</name>
</gene>
<keyword evidence="3" id="KW-0520">NAD</keyword>
<name>A0ABP8J587_9ACTN</name>
<dbReference type="InterPro" id="IPR039697">
    <property type="entry name" value="Alcohol_dehydrogenase_Fe"/>
</dbReference>
<evidence type="ECO:0000313" key="6">
    <source>
        <dbReference type="EMBL" id="GAA4384969.1"/>
    </source>
</evidence>
<comment type="similarity">
    <text evidence="1">Belongs to the iron-containing alcohol dehydrogenase family.</text>
</comment>
<dbReference type="PANTHER" id="PTHR11496">
    <property type="entry name" value="ALCOHOL DEHYDROGENASE"/>
    <property type="match status" value="1"/>
</dbReference>
<dbReference type="InterPro" id="IPR018211">
    <property type="entry name" value="ADH_Fe_CS"/>
</dbReference>
<dbReference type="InterPro" id="IPR001670">
    <property type="entry name" value="ADH_Fe/GldA"/>
</dbReference>
<keyword evidence="7" id="KW-1185">Reference proteome</keyword>
<dbReference type="EMBL" id="BAABFR010000006">
    <property type="protein sequence ID" value="GAA4384969.1"/>
    <property type="molecule type" value="Genomic_DNA"/>
</dbReference>
<evidence type="ECO:0000259" key="5">
    <source>
        <dbReference type="Pfam" id="PF25137"/>
    </source>
</evidence>
<dbReference type="PANTHER" id="PTHR11496:SF102">
    <property type="entry name" value="ALCOHOL DEHYDROGENASE 4"/>
    <property type="match status" value="1"/>
</dbReference>
<reference evidence="7" key="1">
    <citation type="journal article" date="2019" name="Int. J. Syst. Evol. Microbiol.">
        <title>The Global Catalogue of Microorganisms (GCM) 10K type strain sequencing project: providing services to taxonomists for standard genome sequencing and annotation.</title>
        <authorList>
            <consortium name="The Broad Institute Genomics Platform"/>
            <consortium name="The Broad Institute Genome Sequencing Center for Infectious Disease"/>
            <person name="Wu L."/>
            <person name="Ma J."/>
        </authorList>
    </citation>
    <scope>NUCLEOTIDE SEQUENCE [LARGE SCALE GENOMIC DNA]</scope>
    <source>
        <strain evidence="7">JCM 17688</strain>
    </source>
</reference>